<evidence type="ECO:0000313" key="2">
    <source>
        <dbReference type="Proteomes" id="UP001500994"/>
    </source>
</evidence>
<sequence>MTDPPSDAVAPAGFAELYVRVYLNAGSSEAAAEEVADGSPARTMTTAHDRLATHASSLIRPQGIDRLGWRGD</sequence>
<gene>
    <name evidence="1" type="ORF">GCM10009864_64880</name>
</gene>
<dbReference type="RefSeq" id="WP_344582580.1">
    <property type="nucleotide sequence ID" value="NZ_BAAARK010000031.1"/>
</dbReference>
<dbReference type="EMBL" id="BAAARK010000031">
    <property type="protein sequence ID" value="GAA2683043.1"/>
    <property type="molecule type" value="Genomic_DNA"/>
</dbReference>
<keyword evidence="2" id="KW-1185">Reference proteome</keyword>
<protein>
    <submittedName>
        <fullName evidence="1">Uncharacterized protein</fullName>
    </submittedName>
</protein>
<reference evidence="1 2" key="1">
    <citation type="journal article" date="2019" name="Int. J. Syst. Evol. Microbiol.">
        <title>The Global Catalogue of Microorganisms (GCM) 10K type strain sequencing project: providing services to taxonomists for standard genome sequencing and annotation.</title>
        <authorList>
            <consortium name="The Broad Institute Genomics Platform"/>
            <consortium name="The Broad Institute Genome Sequencing Center for Infectious Disease"/>
            <person name="Wu L."/>
            <person name="Ma J."/>
        </authorList>
    </citation>
    <scope>NUCLEOTIDE SEQUENCE [LARGE SCALE GENOMIC DNA]</scope>
    <source>
        <strain evidence="1 2">JCM 16374</strain>
    </source>
</reference>
<comment type="caution">
    <text evidence="1">The sequence shown here is derived from an EMBL/GenBank/DDBJ whole genome shotgun (WGS) entry which is preliminary data.</text>
</comment>
<dbReference type="Proteomes" id="UP001500994">
    <property type="component" value="Unassembled WGS sequence"/>
</dbReference>
<proteinExistence type="predicted"/>
<organism evidence="1 2">
    <name type="scientific">Streptomyces lunalinharesii</name>
    <dbReference type="NCBI Taxonomy" id="333384"/>
    <lineage>
        <taxon>Bacteria</taxon>
        <taxon>Bacillati</taxon>
        <taxon>Actinomycetota</taxon>
        <taxon>Actinomycetes</taxon>
        <taxon>Kitasatosporales</taxon>
        <taxon>Streptomycetaceae</taxon>
        <taxon>Streptomyces</taxon>
    </lineage>
</organism>
<accession>A0ABN3SR12</accession>
<evidence type="ECO:0000313" key="1">
    <source>
        <dbReference type="EMBL" id="GAA2683043.1"/>
    </source>
</evidence>
<name>A0ABN3SR12_9ACTN</name>